<keyword evidence="13" id="KW-1185">Reference proteome</keyword>
<feature type="transmembrane region" description="Helical" evidence="8">
    <location>
        <begin position="137"/>
        <end position="159"/>
    </location>
</feature>
<evidence type="ECO:0000256" key="7">
    <source>
        <dbReference type="ARBA" id="ARBA00022989"/>
    </source>
</evidence>
<dbReference type="Gene3D" id="1.10.287.130">
    <property type="match status" value="1"/>
</dbReference>
<dbReference type="PROSITE" id="PS50109">
    <property type="entry name" value="HIS_KIN"/>
    <property type="match status" value="1"/>
</dbReference>
<gene>
    <name evidence="11" type="ORF">DWU89_12130</name>
    <name evidence="10" type="ORF">H8784_11825</name>
</gene>
<evidence type="ECO:0000256" key="3">
    <source>
        <dbReference type="ARBA" id="ARBA00022553"/>
    </source>
</evidence>
<dbReference type="Gene3D" id="3.30.565.10">
    <property type="entry name" value="Histidine kinase-like ATPase, C-terminal domain"/>
    <property type="match status" value="1"/>
</dbReference>
<protein>
    <recommendedName>
        <fullName evidence="2">histidine kinase</fullName>
        <ecNumber evidence="2">2.7.13.3</ecNumber>
    </recommendedName>
</protein>
<evidence type="ECO:0000256" key="2">
    <source>
        <dbReference type="ARBA" id="ARBA00012438"/>
    </source>
</evidence>
<dbReference type="InterPro" id="IPR036890">
    <property type="entry name" value="HATPase_C_sf"/>
</dbReference>
<keyword evidence="8" id="KW-0472">Membrane</keyword>
<dbReference type="PANTHER" id="PTHR45436">
    <property type="entry name" value="SENSOR HISTIDINE KINASE YKOH"/>
    <property type="match status" value="1"/>
</dbReference>
<dbReference type="EMBL" id="QREV01000027">
    <property type="protein sequence ID" value="RDU48912.1"/>
    <property type="molecule type" value="Genomic_DNA"/>
</dbReference>
<comment type="catalytic activity">
    <reaction evidence="1">
        <text>ATP + protein L-histidine = ADP + protein N-phospho-L-histidine.</text>
        <dbReference type="EC" id="2.7.13.3"/>
    </reaction>
</comment>
<dbReference type="SUPFAM" id="SSF47384">
    <property type="entry name" value="Homodimeric domain of signal transducing histidine kinase"/>
    <property type="match status" value="1"/>
</dbReference>
<dbReference type="SMART" id="SM00388">
    <property type="entry name" value="HisKA"/>
    <property type="match status" value="1"/>
</dbReference>
<dbReference type="InterPro" id="IPR003661">
    <property type="entry name" value="HisK_dim/P_dom"/>
</dbReference>
<dbReference type="Proteomes" id="UP000629596">
    <property type="component" value="Unassembled WGS sequence"/>
</dbReference>
<dbReference type="AlphaFoldDB" id="A0A3D8HE41"/>
<evidence type="ECO:0000313" key="12">
    <source>
        <dbReference type="Proteomes" id="UP000256321"/>
    </source>
</evidence>
<keyword evidence="4" id="KW-0808">Transferase</keyword>
<dbReference type="PANTHER" id="PTHR45436:SF5">
    <property type="entry name" value="SENSOR HISTIDINE KINASE TRCS"/>
    <property type="match status" value="1"/>
</dbReference>
<dbReference type="EC" id="2.7.13.3" evidence="2"/>
<name>A0A3D8HE41_9BACT</name>
<dbReference type="InterPro" id="IPR003594">
    <property type="entry name" value="HATPase_dom"/>
</dbReference>
<evidence type="ECO:0000256" key="5">
    <source>
        <dbReference type="ARBA" id="ARBA00022692"/>
    </source>
</evidence>
<organism evidence="11 12">
    <name type="scientific">Parabacteroides acidifaciens</name>
    <dbReference type="NCBI Taxonomy" id="2290935"/>
    <lineage>
        <taxon>Bacteria</taxon>
        <taxon>Pseudomonadati</taxon>
        <taxon>Bacteroidota</taxon>
        <taxon>Bacteroidia</taxon>
        <taxon>Bacteroidales</taxon>
        <taxon>Tannerellaceae</taxon>
        <taxon>Parabacteroides</taxon>
    </lineage>
</organism>
<dbReference type="GO" id="GO:0000155">
    <property type="term" value="F:phosphorelay sensor kinase activity"/>
    <property type="evidence" value="ECO:0007669"/>
    <property type="project" value="InterPro"/>
</dbReference>
<comment type="caution">
    <text evidence="11">The sequence shown here is derived from an EMBL/GenBank/DDBJ whole genome shotgun (WGS) entry which is preliminary data.</text>
</comment>
<accession>A0A3D8HE41</accession>
<dbReference type="RefSeq" id="WP_115499903.1">
    <property type="nucleotide sequence ID" value="NZ_JACRTI010000027.1"/>
</dbReference>
<dbReference type="GO" id="GO:0005886">
    <property type="term" value="C:plasma membrane"/>
    <property type="evidence" value="ECO:0007669"/>
    <property type="project" value="TreeGrafter"/>
</dbReference>
<keyword evidence="3" id="KW-0597">Phosphoprotein</keyword>
<evidence type="ECO:0000259" key="9">
    <source>
        <dbReference type="PROSITE" id="PS50109"/>
    </source>
</evidence>
<dbReference type="InterPro" id="IPR005467">
    <property type="entry name" value="His_kinase_dom"/>
</dbReference>
<reference evidence="10 13" key="2">
    <citation type="submission" date="2020-08" db="EMBL/GenBank/DDBJ databases">
        <title>Genome public.</title>
        <authorList>
            <person name="Liu C."/>
            <person name="Sun Q."/>
        </authorList>
    </citation>
    <scope>NUCLEOTIDE SEQUENCE [LARGE SCALE GENOMIC DNA]</scope>
    <source>
        <strain evidence="10 13">426_9</strain>
    </source>
</reference>
<dbReference type="InterPro" id="IPR036097">
    <property type="entry name" value="HisK_dim/P_sf"/>
</dbReference>
<dbReference type="EMBL" id="JACRTI010000027">
    <property type="protein sequence ID" value="MBC8602399.1"/>
    <property type="molecule type" value="Genomic_DNA"/>
</dbReference>
<dbReference type="Proteomes" id="UP000256321">
    <property type="component" value="Unassembled WGS sequence"/>
</dbReference>
<evidence type="ECO:0000313" key="11">
    <source>
        <dbReference type="EMBL" id="RDU48912.1"/>
    </source>
</evidence>
<keyword evidence="6 11" id="KW-0418">Kinase</keyword>
<evidence type="ECO:0000313" key="10">
    <source>
        <dbReference type="EMBL" id="MBC8602399.1"/>
    </source>
</evidence>
<evidence type="ECO:0000256" key="6">
    <source>
        <dbReference type="ARBA" id="ARBA00022777"/>
    </source>
</evidence>
<keyword evidence="5 8" id="KW-0812">Transmembrane</keyword>
<evidence type="ECO:0000256" key="4">
    <source>
        <dbReference type="ARBA" id="ARBA00022679"/>
    </source>
</evidence>
<reference evidence="11 12" key="1">
    <citation type="submission" date="2018-07" db="EMBL/GenBank/DDBJ databases">
        <title>Parabacteroides acidifaciens nov. sp., isolated from human feces.</title>
        <authorList>
            <person name="Wang Y.J."/>
        </authorList>
    </citation>
    <scope>NUCLEOTIDE SEQUENCE [LARGE SCALE GENOMIC DNA]</scope>
    <source>
        <strain evidence="11 12">426-9</strain>
    </source>
</reference>
<keyword evidence="7 8" id="KW-1133">Transmembrane helix</keyword>
<dbReference type="CDD" id="cd00082">
    <property type="entry name" value="HisKA"/>
    <property type="match status" value="1"/>
</dbReference>
<feature type="domain" description="Histidine kinase" evidence="9">
    <location>
        <begin position="221"/>
        <end position="423"/>
    </location>
</feature>
<proteinExistence type="predicted"/>
<dbReference type="Pfam" id="PF02518">
    <property type="entry name" value="HATPase_c"/>
    <property type="match status" value="1"/>
</dbReference>
<dbReference type="Pfam" id="PF00512">
    <property type="entry name" value="HisKA"/>
    <property type="match status" value="1"/>
</dbReference>
<evidence type="ECO:0000313" key="13">
    <source>
        <dbReference type="Proteomes" id="UP000629596"/>
    </source>
</evidence>
<dbReference type="InterPro" id="IPR050428">
    <property type="entry name" value="TCS_sensor_his_kinase"/>
</dbReference>
<sequence length="423" mass="48756">MRLRQYTLRNLSVPLLLILSAWACAFYITIIREINEETDESLTNHKMLIIKAALADSTLLTDHVDILTQYYIHEIPPAKADLSKDVFFDSTRVVPLEMISIPVRGLRTCFRTSDDKYYELTIITSILEKEDMVRATVIGLAILYFSLVFCILLVIHLVFRKSLHPLYVLFDWLKKYRLGKTNIPLRNETKIEEFHILNEAIEDVVRRNTKLYNMQKQFVENAAHELQTPLAICINKLELMSENPDCTERQLSDIASLHQTLSGIVKMNKSLLLLSRIENRQFPETSRIEMNKLVSGIQENLDEMYEHKHITVTVKNSAQLFTTMNESLASTLLTNLIKNAYIHNCQDGIIQITITAHTLTVANSSNAPRLNASTLFDRYERQSRHKESTGLGLAIVKSIAALYEIQVEYNHDKQLHEFKLTFK</sequence>
<evidence type="ECO:0000256" key="1">
    <source>
        <dbReference type="ARBA" id="ARBA00000085"/>
    </source>
</evidence>
<dbReference type="SUPFAM" id="SSF55874">
    <property type="entry name" value="ATPase domain of HSP90 chaperone/DNA topoisomerase II/histidine kinase"/>
    <property type="match status" value="1"/>
</dbReference>
<evidence type="ECO:0000256" key="8">
    <source>
        <dbReference type="SAM" id="Phobius"/>
    </source>
</evidence>